<evidence type="ECO:0000256" key="3">
    <source>
        <dbReference type="ARBA" id="ARBA00022723"/>
    </source>
</evidence>
<dbReference type="EMBL" id="JAUEDK010000009">
    <property type="protein sequence ID" value="MDN0074737.1"/>
    <property type="molecule type" value="Genomic_DNA"/>
</dbReference>
<comment type="caution">
    <text evidence="5">The sequence shown here is derived from an EMBL/GenBank/DDBJ whole genome shotgun (WGS) entry which is preliminary data.</text>
</comment>
<dbReference type="Pfam" id="PF00484">
    <property type="entry name" value="Pro_CA"/>
    <property type="match status" value="1"/>
</dbReference>
<comment type="cofactor">
    <cofactor evidence="1">
        <name>Zn(2+)</name>
        <dbReference type="ChEBI" id="CHEBI:29105"/>
    </cofactor>
</comment>
<dbReference type="InterPro" id="IPR001765">
    <property type="entry name" value="Carbonic_anhydrase"/>
</dbReference>
<evidence type="ECO:0000256" key="2">
    <source>
        <dbReference type="ARBA" id="ARBA00006217"/>
    </source>
</evidence>
<dbReference type="CDD" id="cd03379">
    <property type="entry name" value="beta_CA_cladeD"/>
    <property type="match status" value="1"/>
</dbReference>
<dbReference type="Gene3D" id="3.40.1050.10">
    <property type="entry name" value="Carbonic anhydrase"/>
    <property type="match status" value="1"/>
</dbReference>
<name>A0ABT7XLU1_9NEIS</name>
<dbReference type="Proteomes" id="UP001168540">
    <property type="component" value="Unassembled WGS sequence"/>
</dbReference>
<dbReference type="PANTHER" id="PTHR43175:SF3">
    <property type="entry name" value="CARBON DISULFIDE HYDROLASE"/>
    <property type="match status" value="1"/>
</dbReference>
<dbReference type="SMART" id="SM00947">
    <property type="entry name" value="Pro_CA"/>
    <property type="match status" value="1"/>
</dbReference>
<reference evidence="5" key="1">
    <citation type="submission" date="2023-06" db="EMBL/GenBank/DDBJ databases">
        <authorList>
            <person name="Zhang S."/>
        </authorList>
    </citation>
    <scope>NUCLEOTIDE SEQUENCE</scope>
    <source>
        <strain evidence="5">SG2303</strain>
    </source>
</reference>
<evidence type="ECO:0000313" key="5">
    <source>
        <dbReference type="EMBL" id="MDN0074737.1"/>
    </source>
</evidence>
<keyword evidence="4" id="KW-0862">Zinc</keyword>
<proteinExistence type="inferred from homology"/>
<comment type="similarity">
    <text evidence="2">Belongs to the beta-class carbonic anhydrase family.</text>
</comment>
<dbReference type="RefSeq" id="WP_289829329.1">
    <property type="nucleotide sequence ID" value="NZ_JAUEDK010000009.1"/>
</dbReference>
<gene>
    <name evidence="5" type="ORF">QU481_07505</name>
</gene>
<keyword evidence="6" id="KW-1185">Reference proteome</keyword>
<evidence type="ECO:0000256" key="4">
    <source>
        <dbReference type="ARBA" id="ARBA00022833"/>
    </source>
</evidence>
<dbReference type="SUPFAM" id="SSF53056">
    <property type="entry name" value="beta-carbonic anhydrase, cab"/>
    <property type="match status" value="1"/>
</dbReference>
<accession>A0ABT7XLU1</accession>
<sequence>MGVLTEMLEHNRTFVDNREYEQFETDKFPGKNLAVLACMDARLVELLPKAMGLKNGDAKLIKNAGALVTHQWGSVMRSLVVAVYELGAQEICVVAHRDCGMNAIDPARILASAEARGVRHETIETLRAAGIDLEHWLKGFDKVEDSVRHTVSVIRSHPLIPKDIPIHGLVIHPTTGQLELIVDGRQAAVAVAAAPVA</sequence>
<protein>
    <submittedName>
        <fullName evidence="5">Carbonic anhydrase</fullName>
    </submittedName>
</protein>
<dbReference type="InterPro" id="IPR036874">
    <property type="entry name" value="Carbonic_anhydrase_sf"/>
</dbReference>
<dbReference type="PANTHER" id="PTHR43175">
    <property type="entry name" value="CARBONIC ANHYDRASE"/>
    <property type="match status" value="1"/>
</dbReference>
<evidence type="ECO:0000313" key="6">
    <source>
        <dbReference type="Proteomes" id="UP001168540"/>
    </source>
</evidence>
<evidence type="ECO:0000256" key="1">
    <source>
        <dbReference type="ARBA" id="ARBA00001947"/>
    </source>
</evidence>
<keyword evidence="3" id="KW-0479">Metal-binding</keyword>
<organism evidence="5 6">
    <name type="scientific">Crenobacter oryzisoli</name>
    <dbReference type="NCBI Taxonomy" id="3056844"/>
    <lineage>
        <taxon>Bacteria</taxon>
        <taxon>Pseudomonadati</taxon>
        <taxon>Pseudomonadota</taxon>
        <taxon>Betaproteobacteria</taxon>
        <taxon>Neisseriales</taxon>
        <taxon>Neisseriaceae</taxon>
        <taxon>Crenobacter</taxon>
    </lineage>
</organism>